<reference evidence="2" key="1">
    <citation type="submission" date="2023-08" db="EMBL/GenBank/DDBJ databases">
        <title>A de novo genome assembly of Solanum verrucosum Schlechtendal, a Mexican diploid species geographically isolated from the other diploid A-genome species in potato relatives.</title>
        <authorList>
            <person name="Hosaka K."/>
        </authorList>
    </citation>
    <scope>NUCLEOTIDE SEQUENCE</scope>
    <source>
        <tissue evidence="2">Young leaves</tissue>
    </source>
</reference>
<accession>A0AAF0QEY9</accession>
<dbReference type="PANTHER" id="PTHR31789:SF1">
    <property type="entry name" value="OS05G0482600 PROTEIN"/>
    <property type="match status" value="1"/>
</dbReference>
<evidence type="ECO:0000313" key="2">
    <source>
        <dbReference type="EMBL" id="WMV19995.1"/>
    </source>
</evidence>
<feature type="compositionally biased region" description="Polar residues" evidence="1">
    <location>
        <begin position="1041"/>
        <end position="1051"/>
    </location>
</feature>
<feature type="compositionally biased region" description="Polar residues" evidence="1">
    <location>
        <begin position="1260"/>
        <end position="1290"/>
    </location>
</feature>
<gene>
    <name evidence="2" type="ORF">MTR67_013380</name>
</gene>
<feature type="region of interest" description="Disordered" evidence="1">
    <location>
        <begin position="1083"/>
        <end position="1136"/>
    </location>
</feature>
<feature type="region of interest" description="Disordered" evidence="1">
    <location>
        <begin position="1535"/>
        <end position="1564"/>
    </location>
</feature>
<feature type="compositionally biased region" description="Basic and acidic residues" evidence="1">
    <location>
        <begin position="1103"/>
        <end position="1136"/>
    </location>
</feature>
<feature type="region of interest" description="Disordered" evidence="1">
    <location>
        <begin position="1407"/>
        <end position="1427"/>
    </location>
</feature>
<feature type="compositionally biased region" description="Low complexity" evidence="1">
    <location>
        <begin position="834"/>
        <end position="843"/>
    </location>
</feature>
<feature type="compositionally biased region" description="Basic and acidic residues" evidence="1">
    <location>
        <begin position="896"/>
        <end position="907"/>
    </location>
</feature>
<feature type="compositionally biased region" description="Polar residues" evidence="1">
    <location>
        <begin position="1537"/>
        <end position="1548"/>
    </location>
</feature>
<feature type="region of interest" description="Disordered" evidence="1">
    <location>
        <begin position="1034"/>
        <end position="1053"/>
    </location>
</feature>
<feature type="region of interest" description="Disordered" evidence="1">
    <location>
        <begin position="1150"/>
        <end position="1364"/>
    </location>
</feature>
<feature type="compositionally biased region" description="Basic and acidic residues" evidence="1">
    <location>
        <begin position="918"/>
        <end position="927"/>
    </location>
</feature>
<feature type="compositionally biased region" description="Polar residues" evidence="1">
    <location>
        <begin position="1093"/>
        <end position="1102"/>
    </location>
</feature>
<dbReference type="EMBL" id="CP133614">
    <property type="protein sequence ID" value="WMV19995.1"/>
    <property type="molecule type" value="Genomic_DNA"/>
</dbReference>
<feature type="compositionally biased region" description="Basic residues" evidence="1">
    <location>
        <begin position="1163"/>
        <end position="1173"/>
    </location>
</feature>
<keyword evidence="3" id="KW-1185">Reference proteome</keyword>
<dbReference type="SUPFAM" id="SSF69322">
    <property type="entry name" value="Tricorn protease domain 2"/>
    <property type="match status" value="1"/>
</dbReference>
<dbReference type="InterPro" id="IPR057221">
    <property type="entry name" value="DUF7899"/>
</dbReference>
<organism evidence="2 3">
    <name type="scientific">Solanum verrucosum</name>
    <dbReference type="NCBI Taxonomy" id="315347"/>
    <lineage>
        <taxon>Eukaryota</taxon>
        <taxon>Viridiplantae</taxon>
        <taxon>Streptophyta</taxon>
        <taxon>Embryophyta</taxon>
        <taxon>Tracheophyta</taxon>
        <taxon>Spermatophyta</taxon>
        <taxon>Magnoliopsida</taxon>
        <taxon>eudicotyledons</taxon>
        <taxon>Gunneridae</taxon>
        <taxon>Pentapetalae</taxon>
        <taxon>asterids</taxon>
        <taxon>lamiids</taxon>
        <taxon>Solanales</taxon>
        <taxon>Solanaceae</taxon>
        <taxon>Solanoideae</taxon>
        <taxon>Solaneae</taxon>
        <taxon>Solanum</taxon>
    </lineage>
</organism>
<name>A0AAF0QEY9_SOLVR</name>
<proteinExistence type="predicted"/>
<feature type="compositionally biased region" description="Low complexity" evidence="1">
    <location>
        <begin position="859"/>
        <end position="872"/>
    </location>
</feature>
<feature type="compositionally biased region" description="Basic and acidic residues" evidence="1">
    <location>
        <begin position="1174"/>
        <end position="1186"/>
    </location>
</feature>
<protein>
    <submittedName>
        <fullName evidence="2">Uncharacterized protein</fullName>
    </submittedName>
</protein>
<feature type="compositionally biased region" description="Polar residues" evidence="1">
    <location>
        <begin position="1221"/>
        <end position="1232"/>
    </location>
</feature>
<sequence length="1685" mass="186567">MNKLIKSRPLMRVIYELAGIDLRCLLASSLEKWRLGRAFGLKDLGIFTGGAFGWSGVVFDFEMDGRRISASPRPCCGRRVVAKKRSRGGIDGFVNSVKKLQRREICSKRDRSFSMSDAQERFRNIRLQEEYDTHDPKGHCAMVLPFLKKRSKIIEIVAARDIVFALAQSGVCAAFSRVTSSKLIHIVTNNAETNERICFLNISPDEVIRSLFYNKNNDSLITVSVYASDNFSSLKCRTTRIEYIRRGKPDAGFALFESESLKWPGFVEFDDVNGKVLTYSAQDSPGIMLLIFTKASGHVPLKILSIEDGTVLKSFNHLLHRNKKVDFIEQFNEKLLVKQENENLQILDVRNSDLTEVSRTEFMTPSAFIFLYENQLFLTFRNRTVAVWNFRGELVTSFEDHLLWHPDCNTNNIYITSDQDLIISYCKADSDDPLSEGNAGSINISNILTGKCLAKIKATSGKATDDCNASGSVPGKKSYNSNKRVQDSRIRSTVAEALEDITALFYDEERNEIYTGNRLGLVHKPRKILVNPSLKLDILGLSISGSVALKRRDMEDGIDADVLMDYVEFQIFPSQNRYESHICYGNKLVTAASGLLEQLILHSPKIKSLHSKGSDANFRFRPLGNLSDAKWFTKSTLIRFLRIISSSPIIDMAKAMVNEISQLEETRKFHVSLYSKGPQDRIGSGEAECDYSSGAVSSLQQEDDSASSDASKNELLRAMDLRLTALKGELAAALNQAAGTTCSFEDILNIEKFSYYFGAVELRNCLQKFIAVSEENRAIGFPSKELSLSKVDVTNDKVGSEGGNSQTSGPPKLDTPVKYSASPAKAAQMERQNSSGTEESSCSSEEEQPSGERSRTLIRSASPRRSASPMRRVQIGRSGSRRSTAITIKSLNYFPARERSLSHKDDAASGSDEEDSEQTSKKAEKNACRMSVQDAISLFESKQKGQAVDYQRTKSLLSASVGANKAVLRRWSSGVCENFKGSVDVAFDDPVSEAINKLENQETETILEKKPDSYPPPVSHDTEAAAADFKQNLTEEKGYSPNITTEGSLPNQDEAMGEKLNASVEWTRQKEAELDQLLTKMMETKPSKYRNLAASNGKNQSRSAERRGGFYDHYKEKRDEKLRGEAARNRAETDKQLKAMQQILDERKAEIVTGNANNVSKKTNIKRTQRTVKKSPESTNTKDETPKPAVAKKASSKASQLPATRKSWPSLPSPRVAGISTAKTPSITNSAGTTTPTRRRSQPTTAVPPTSQKVEKIQPQAKSVKTPPSNIRKNVTNGNDKKQQTLTKASKPSKARVQPTPGDSASSAKPRLGRVTKKSSVVPLESKEAKPFLRKGSGTASGHSPVIKTKVSSQPEKSLRESTDFVQAEENEIASVASSPLNQLQDKGLEELKIHEDEDSAIKLNSPQKYEDRESCNKVTPDNEDDFGRMEESALNREVEEESNISPRAWVVIEEQEDQVLPCNDGFGPNESLTDVTTLKISSPRVRHSLSQMLLEESSEDVIDWGNAENPPTMVYQKDVPKGLKRLLKFARKSKTDSNSTGVSSPSVFSEGEEDPEDSKLLTKSSSDNLLRKATLHAKHSGQPKMSSEDYELSGISLYFTANIFIFYSSKTALVVSQTSIGRIAAQKLQASRLSAPASTTKASRSFFSLSAFKGTVASDCGWGCMVFVFLLVHYSPPEHFAVSD</sequence>
<dbReference type="Pfam" id="PF25463">
    <property type="entry name" value="DUF7899"/>
    <property type="match status" value="1"/>
</dbReference>
<dbReference type="PANTHER" id="PTHR31789">
    <property type="entry name" value="OS05G0482600 PROTEIN"/>
    <property type="match status" value="1"/>
</dbReference>
<evidence type="ECO:0000256" key="1">
    <source>
        <dbReference type="SAM" id="MobiDB-lite"/>
    </source>
</evidence>
<dbReference type="Proteomes" id="UP001234989">
    <property type="component" value="Chromosome 3"/>
</dbReference>
<feature type="region of interest" description="Disordered" evidence="1">
    <location>
        <begin position="795"/>
        <end position="927"/>
    </location>
</feature>
<evidence type="ECO:0000313" key="3">
    <source>
        <dbReference type="Proteomes" id="UP001234989"/>
    </source>
</evidence>
<feature type="compositionally biased region" description="Polar residues" evidence="1">
    <location>
        <begin position="881"/>
        <end position="890"/>
    </location>
</feature>